<protein>
    <submittedName>
        <fullName evidence="2">IS3 family transposase</fullName>
    </submittedName>
</protein>
<dbReference type="Pfam" id="PF13333">
    <property type="entry name" value="rve_2"/>
    <property type="match status" value="1"/>
</dbReference>
<sequence length="73" mass="8910">MAICQLTFNFAHPEKIKVSECQKYFKRGIAFLSVLFFIELLILEELKREIKEYMNYYNNHRYQWNLKKVTSAQ</sequence>
<reference evidence="2 3" key="1">
    <citation type="submission" date="2021-05" db="EMBL/GenBank/DDBJ databases">
        <title>Novel Bacillus species.</title>
        <authorList>
            <person name="Liu G."/>
        </authorList>
    </citation>
    <scope>NUCLEOTIDE SEQUENCE [LARGE SCALE GENOMIC DNA]</scope>
    <source>
        <strain evidence="2 3">FJAT-49732</strain>
    </source>
</reference>
<name>A0A942TQR3_9BACI</name>
<comment type="caution">
    <text evidence="2">The sequence shown here is derived from an EMBL/GenBank/DDBJ whole genome shotgun (WGS) entry which is preliminary data.</text>
</comment>
<evidence type="ECO:0000259" key="1">
    <source>
        <dbReference type="Pfam" id="PF13333"/>
    </source>
</evidence>
<accession>A0A942TQR3</accession>
<dbReference type="GO" id="GO:0015074">
    <property type="term" value="P:DNA integration"/>
    <property type="evidence" value="ECO:0007669"/>
    <property type="project" value="InterPro"/>
</dbReference>
<organism evidence="2 3">
    <name type="scientific">Lederbergia citrisecunda</name>
    <dbReference type="NCBI Taxonomy" id="2833583"/>
    <lineage>
        <taxon>Bacteria</taxon>
        <taxon>Bacillati</taxon>
        <taxon>Bacillota</taxon>
        <taxon>Bacilli</taxon>
        <taxon>Bacillales</taxon>
        <taxon>Bacillaceae</taxon>
        <taxon>Lederbergia</taxon>
    </lineage>
</organism>
<evidence type="ECO:0000313" key="3">
    <source>
        <dbReference type="Proteomes" id="UP000682713"/>
    </source>
</evidence>
<gene>
    <name evidence="2" type="ORF">KHA93_16175</name>
</gene>
<dbReference type="EMBL" id="JAGYPJ010000001">
    <property type="protein sequence ID" value="MBS4201177.1"/>
    <property type="molecule type" value="Genomic_DNA"/>
</dbReference>
<evidence type="ECO:0000313" key="2">
    <source>
        <dbReference type="EMBL" id="MBS4201177.1"/>
    </source>
</evidence>
<dbReference type="InterPro" id="IPR001584">
    <property type="entry name" value="Integrase_cat-core"/>
</dbReference>
<feature type="domain" description="Integrase catalytic" evidence="1">
    <location>
        <begin position="43"/>
        <end position="73"/>
    </location>
</feature>
<dbReference type="Proteomes" id="UP000682713">
    <property type="component" value="Unassembled WGS sequence"/>
</dbReference>
<keyword evidence="3" id="KW-1185">Reference proteome</keyword>
<dbReference type="AlphaFoldDB" id="A0A942TQR3"/>
<proteinExistence type="predicted"/>